<dbReference type="Proteomes" id="UP000216063">
    <property type="component" value="Unassembled WGS sequence"/>
</dbReference>
<evidence type="ECO:0000313" key="1">
    <source>
        <dbReference type="EMBL" id="OYN76020.1"/>
    </source>
</evidence>
<gene>
    <name evidence="1" type="ORF">CG716_23245</name>
</gene>
<proteinExistence type="predicted"/>
<keyword evidence="2" id="KW-1185">Reference proteome</keyword>
<comment type="caution">
    <text evidence="1">The sequence shown here is derived from an EMBL/GenBank/DDBJ whole genome shotgun (WGS) entry which is preliminary data.</text>
</comment>
<evidence type="ECO:0008006" key="3">
    <source>
        <dbReference type="Google" id="ProtNLM"/>
    </source>
</evidence>
<dbReference type="RefSeq" id="WP_094483485.1">
    <property type="nucleotide sequence ID" value="NZ_JACKSC010000012.1"/>
</dbReference>
<accession>A0A255DA86</accession>
<name>A0A255DA86_9MYCO</name>
<dbReference type="AlphaFoldDB" id="A0A255DA86"/>
<reference evidence="1 2" key="1">
    <citation type="submission" date="2017-07" db="EMBL/GenBank/DDBJ databases">
        <title>The new phylogeny of genus Mycobacterium.</title>
        <authorList>
            <person name="Tortoli E."/>
            <person name="Trovato A."/>
            <person name="Cirillo D.M."/>
        </authorList>
    </citation>
    <scope>NUCLEOTIDE SEQUENCE [LARGE SCALE GENOMIC DNA]</scope>
    <source>
        <strain evidence="1 2">ATCC 33027</strain>
    </source>
</reference>
<dbReference type="Gene3D" id="3.10.450.620">
    <property type="entry name" value="JHP933, nucleotidyltransferase-like core domain"/>
    <property type="match status" value="1"/>
</dbReference>
<dbReference type="Pfam" id="PF08843">
    <property type="entry name" value="AbiEii"/>
    <property type="match status" value="1"/>
</dbReference>
<organism evidence="1 2">
    <name type="scientific">Mycolicibacterium sphagni</name>
    <dbReference type="NCBI Taxonomy" id="1786"/>
    <lineage>
        <taxon>Bacteria</taxon>
        <taxon>Bacillati</taxon>
        <taxon>Actinomycetota</taxon>
        <taxon>Actinomycetes</taxon>
        <taxon>Mycobacteriales</taxon>
        <taxon>Mycobacteriaceae</taxon>
        <taxon>Mycolicibacterium</taxon>
    </lineage>
</organism>
<evidence type="ECO:0000313" key="2">
    <source>
        <dbReference type="Proteomes" id="UP000216063"/>
    </source>
</evidence>
<protein>
    <recommendedName>
        <fullName evidence="3">Nucleotidyl transferase AbiEii/AbiGii toxin family protein</fullName>
    </recommendedName>
</protein>
<dbReference type="InterPro" id="IPR014942">
    <property type="entry name" value="AbiEii"/>
</dbReference>
<dbReference type="OrthoDB" id="9780929at2"/>
<sequence length="326" mass="35682">MALWRKHDPEVFAATIMTAAEQLGVQPLVVEKDYWVCEVLRALVDAYGGEIVFKGGTSLEKLRLIQRFSEDLDLLVIGEYTSIRAPKRTMKAMLETAEQVVGGQCTGEESGGKRGAMWQKAYLELPLVHGDSIGVLADPKAILLELGQTGGPRPSHVTSVESLLYRQLSSTTLAGKWDDLRPFDVNILHPGRTLIEKLLRVNNFVVDPTRRTGPHGLPRIGRQFYDIWALLGDDSVTALLVDTVVVGEILRSAFDVSLAFGGDHPVPAGGFATSAAFDSAGVFTADLRREHDTAMRSLYFGAEPAPTFDDVLDRVHSSAELLDPQR</sequence>
<dbReference type="EMBL" id="NOZR01000024">
    <property type="protein sequence ID" value="OYN76020.1"/>
    <property type="molecule type" value="Genomic_DNA"/>
</dbReference>